<accession>G8QJ45</accession>
<evidence type="ECO:0008006" key="4">
    <source>
        <dbReference type="Google" id="ProtNLM"/>
    </source>
</evidence>
<name>G8QJ45_AZOOP</name>
<dbReference type="EMBL" id="CP003153">
    <property type="protein sequence ID" value="AEV26463.1"/>
    <property type="molecule type" value="Genomic_DNA"/>
</dbReference>
<dbReference type="AlphaFoldDB" id="G8QJ45"/>
<organism evidence="2 3">
    <name type="scientific">Azospira oryzae (strain ATCC BAA-33 / DSM 13638 / PS)</name>
    <name type="common">Dechlorosoma suillum</name>
    <dbReference type="NCBI Taxonomy" id="640081"/>
    <lineage>
        <taxon>Bacteria</taxon>
        <taxon>Pseudomonadati</taxon>
        <taxon>Pseudomonadota</taxon>
        <taxon>Betaproteobacteria</taxon>
        <taxon>Rhodocyclales</taxon>
        <taxon>Rhodocyclaceae</taxon>
        <taxon>Azospira</taxon>
    </lineage>
</organism>
<dbReference type="HOGENOM" id="CLU_057525_2_0_4"/>
<dbReference type="Proteomes" id="UP000005633">
    <property type="component" value="Chromosome"/>
</dbReference>
<evidence type="ECO:0000313" key="3">
    <source>
        <dbReference type="Proteomes" id="UP000005633"/>
    </source>
</evidence>
<dbReference type="CDD" id="cd14789">
    <property type="entry name" value="Tiki"/>
    <property type="match status" value="1"/>
</dbReference>
<evidence type="ECO:0000256" key="1">
    <source>
        <dbReference type="SAM" id="SignalP"/>
    </source>
</evidence>
<sequence length="333" mass="37156">MFPAMSHMSRLSPRALCRSLLFATVALLLSFQGLAQTPPDCPATQHALPSAEETREYLKNARDHGFLWRIEKDGRASYLYGTVHVGKQEWLYPGPLMRRAMAETDIVALEMDVLDPAIAARIQQLMLSRKGPKLPAGLQERIRRQAEASCLPYAAIAALSPELQVVTLTVMLAKKEGLDPTYALDMMLAGFGHGTKRPVVSLEEPELQMKALHMKTPRETQAFVEASLNSLESEKALGALRRLAKAWEEGDYATMADYPAWCECMETPVERKAMQRLLNERNPDMAIRIDQLHRQGSRVFAGVGSLHLFGPTGLPALMQKKGYTVERIDFARP</sequence>
<dbReference type="PANTHER" id="PTHR40590:SF1">
    <property type="entry name" value="CYTOPLASMIC PROTEIN"/>
    <property type="match status" value="1"/>
</dbReference>
<dbReference type="Pfam" id="PF01963">
    <property type="entry name" value="TraB_PrgY_gumN"/>
    <property type="match status" value="1"/>
</dbReference>
<reference evidence="2 3" key="1">
    <citation type="journal article" date="2012" name="J. Bacteriol.">
        <title>Complete genome sequence of the anaerobic perchlorate-reducing bacterium Azospira suillum strain PS.</title>
        <authorList>
            <person name="Byrne-Bailey K.G."/>
            <person name="Coates J.D."/>
        </authorList>
    </citation>
    <scope>NUCLEOTIDE SEQUENCE [LARGE SCALE GENOMIC DNA]</scope>
    <source>
        <strain evidence="3">ATCC BAA-33 / DSM 13638 / PS</strain>
    </source>
</reference>
<dbReference type="PANTHER" id="PTHR40590">
    <property type="entry name" value="CYTOPLASMIC PROTEIN-RELATED"/>
    <property type="match status" value="1"/>
</dbReference>
<protein>
    <recommendedName>
        <fullName evidence="4">GumN protein</fullName>
    </recommendedName>
</protein>
<proteinExistence type="predicted"/>
<dbReference type="eggNOG" id="COG3735">
    <property type="taxonomic scope" value="Bacteria"/>
</dbReference>
<evidence type="ECO:0000313" key="2">
    <source>
        <dbReference type="EMBL" id="AEV26463.1"/>
    </source>
</evidence>
<dbReference type="InterPro" id="IPR047111">
    <property type="entry name" value="YbaP-like"/>
</dbReference>
<dbReference type="InterPro" id="IPR002816">
    <property type="entry name" value="TraB/PrgY/GumN_fam"/>
</dbReference>
<dbReference type="KEGG" id="dsu:Dsui_2092"/>
<feature type="signal peptide" evidence="1">
    <location>
        <begin position="1"/>
        <end position="35"/>
    </location>
</feature>
<keyword evidence="1" id="KW-0732">Signal</keyword>
<feature type="chain" id="PRO_5003514746" description="GumN protein" evidence="1">
    <location>
        <begin position="36"/>
        <end position="333"/>
    </location>
</feature>
<dbReference type="STRING" id="640081.Dsui_2092"/>
<gene>
    <name evidence="2" type="ordered locus">Dsui_2092</name>
</gene>